<dbReference type="Gene3D" id="3.30.70.120">
    <property type="match status" value="1"/>
</dbReference>
<comment type="similarity">
    <text evidence="1">Belongs to the UPF0166 family.</text>
</comment>
<accession>A0ABP8ML19</accession>
<evidence type="ECO:0000313" key="3">
    <source>
        <dbReference type="Proteomes" id="UP001501410"/>
    </source>
</evidence>
<gene>
    <name evidence="2" type="ORF">GCM10023092_09500</name>
</gene>
<dbReference type="EMBL" id="BAABEZ010000013">
    <property type="protein sequence ID" value="GAA4451695.1"/>
    <property type="molecule type" value="Genomic_DNA"/>
</dbReference>
<dbReference type="Proteomes" id="UP001501410">
    <property type="component" value="Unassembled WGS sequence"/>
</dbReference>
<reference evidence="3" key="1">
    <citation type="journal article" date="2019" name="Int. J. Syst. Evol. Microbiol.">
        <title>The Global Catalogue of Microorganisms (GCM) 10K type strain sequencing project: providing services to taxonomists for standard genome sequencing and annotation.</title>
        <authorList>
            <consortium name="The Broad Institute Genomics Platform"/>
            <consortium name="The Broad Institute Genome Sequencing Center for Infectious Disease"/>
            <person name="Wu L."/>
            <person name="Ma J."/>
        </authorList>
    </citation>
    <scope>NUCLEOTIDE SEQUENCE [LARGE SCALE GENOMIC DNA]</scope>
    <source>
        <strain evidence="3">JCM 31921</strain>
    </source>
</reference>
<dbReference type="Pfam" id="PF02641">
    <property type="entry name" value="DUF190"/>
    <property type="match status" value="1"/>
</dbReference>
<organism evidence="2 3">
    <name type="scientific">Rurimicrobium arvi</name>
    <dbReference type="NCBI Taxonomy" id="2049916"/>
    <lineage>
        <taxon>Bacteria</taxon>
        <taxon>Pseudomonadati</taxon>
        <taxon>Bacteroidota</taxon>
        <taxon>Chitinophagia</taxon>
        <taxon>Chitinophagales</taxon>
        <taxon>Chitinophagaceae</taxon>
        <taxon>Rurimicrobium</taxon>
    </lineage>
</organism>
<evidence type="ECO:0008006" key="4">
    <source>
        <dbReference type="Google" id="ProtNLM"/>
    </source>
</evidence>
<dbReference type="PANTHER" id="PTHR35983:SF1">
    <property type="entry name" value="UPF0166 PROTEIN TM_0021"/>
    <property type="match status" value="1"/>
</dbReference>
<dbReference type="SUPFAM" id="SSF54913">
    <property type="entry name" value="GlnB-like"/>
    <property type="match status" value="1"/>
</dbReference>
<comment type="caution">
    <text evidence="2">The sequence shown here is derived from an EMBL/GenBank/DDBJ whole genome shotgun (WGS) entry which is preliminary data.</text>
</comment>
<proteinExistence type="inferred from homology"/>
<dbReference type="PANTHER" id="PTHR35983">
    <property type="entry name" value="UPF0166 PROTEIN TM_0021"/>
    <property type="match status" value="1"/>
</dbReference>
<dbReference type="InterPro" id="IPR011322">
    <property type="entry name" value="N-reg_PII-like_a/b"/>
</dbReference>
<dbReference type="InterPro" id="IPR003793">
    <property type="entry name" value="UPF0166"/>
</dbReference>
<sequence length="101" mass="11782">MLQAQIYIDREDLHGTQPAFEFIMSFLIRHGIKGATLFKAMMGFGRNHRLQRPEELFSFDEPPLMITFIDNEETVKNALRLLRKEFTGGLIITHRVDLFEA</sequence>
<evidence type="ECO:0000256" key="1">
    <source>
        <dbReference type="ARBA" id="ARBA00010554"/>
    </source>
</evidence>
<dbReference type="InterPro" id="IPR015867">
    <property type="entry name" value="N-reg_PII/ATP_PRibTrfase_C"/>
</dbReference>
<evidence type="ECO:0000313" key="2">
    <source>
        <dbReference type="EMBL" id="GAA4451695.1"/>
    </source>
</evidence>
<protein>
    <recommendedName>
        <fullName evidence="4">DUF190 domain-containing protein</fullName>
    </recommendedName>
</protein>
<dbReference type="RefSeq" id="WP_344823238.1">
    <property type="nucleotide sequence ID" value="NZ_BAABEZ010000013.1"/>
</dbReference>
<name>A0ABP8ML19_9BACT</name>
<keyword evidence="3" id="KW-1185">Reference proteome</keyword>